<comment type="caution">
    <text evidence="1">The sequence shown here is derived from an EMBL/GenBank/DDBJ whole genome shotgun (WGS) entry which is preliminary data.</text>
</comment>
<name>A0A3M8HDW6_9BACI</name>
<dbReference type="Proteomes" id="UP000279909">
    <property type="component" value="Unassembled WGS sequence"/>
</dbReference>
<evidence type="ECO:0000313" key="2">
    <source>
        <dbReference type="Proteomes" id="UP000279909"/>
    </source>
</evidence>
<sequence length="236" mass="26791">MLKSAMEYLLNLKRPEVVEVDGQKFATVDLQRIKEQSNVATLEINTLTGLVDYIKSKFDRNSKLMIHVKSPTEVYLFDSLDSTNDRRHYLKAKALLPQITFERFMDRERFQIMMQANFVNNLDKETVLQIVSNIVEDTGAEIKDNGLSQQVTVKKGVASIGYEMIPGRVTLKPFRTFAEVPQPESEFILRLKEGAQVALFEADGGAWELNAIHSIKDYLASELAKEIETGELFIIG</sequence>
<dbReference type="RefSeq" id="WP_122971306.1">
    <property type="nucleotide sequence ID" value="NZ_RHLQ01000009.1"/>
</dbReference>
<dbReference type="EMBL" id="RHLQ01000009">
    <property type="protein sequence ID" value="RND00241.1"/>
    <property type="molecule type" value="Genomic_DNA"/>
</dbReference>
<dbReference type="AlphaFoldDB" id="A0A3M8HDW6"/>
<gene>
    <name evidence="1" type="ORF">EC501_05565</name>
</gene>
<dbReference type="OrthoDB" id="5432268at2"/>
<proteinExistence type="predicted"/>
<accession>A0A3M8HDW6</accession>
<evidence type="ECO:0000313" key="1">
    <source>
        <dbReference type="EMBL" id="RND00241.1"/>
    </source>
</evidence>
<keyword evidence="2" id="KW-1185">Reference proteome</keyword>
<protein>
    <submittedName>
        <fullName evidence="1">Uncharacterized protein</fullName>
    </submittedName>
</protein>
<organism evidence="1 2">
    <name type="scientific">Lysinibacillus halotolerans</name>
    <dbReference type="NCBI Taxonomy" id="1368476"/>
    <lineage>
        <taxon>Bacteria</taxon>
        <taxon>Bacillati</taxon>
        <taxon>Bacillota</taxon>
        <taxon>Bacilli</taxon>
        <taxon>Bacillales</taxon>
        <taxon>Bacillaceae</taxon>
        <taxon>Lysinibacillus</taxon>
    </lineage>
</organism>
<reference evidence="1 2" key="1">
    <citation type="journal article" date="2014" name="Int. J. Syst. Evol. Microbiol.">
        <title>Lysinibacillus halotolerans sp. nov., isolated from saline-alkaline soil.</title>
        <authorList>
            <person name="Kong D."/>
            <person name="Wang Y."/>
            <person name="Zhao B."/>
            <person name="Li Y."/>
            <person name="Song J."/>
            <person name="Zhai Y."/>
            <person name="Zhang C."/>
            <person name="Wang H."/>
            <person name="Chen X."/>
            <person name="Zhao B."/>
            <person name="Ruan Z."/>
        </authorList>
    </citation>
    <scope>NUCLEOTIDE SEQUENCE [LARGE SCALE GENOMIC DNA]</scope>
    <source>
        <strain evidence="1 2">MCCC 1A12703</strain>
    </source>
</reference>